<accession>A0ABR5MG18</accession>
<name>A0ABR5MG18_9BACI</name>
<keyword evidence="3" id="KW-1185">Reference proteome</keyword>
<gene>
    <name evidence="2" type="ORF">AFL42_15495</name>
</gene>
<keyword evidence="1" id="KW-0472">Membrane</keyword>
<feature type="transmembrane region" description="Helical" evidence="1">
    <location>
        <begin position="61"/>
        <end position="79"/>
    </location>
</feature>
<keyword evidence="1" id="KW-1133">Transmembrane helix</keyword>
<organism evidence="2 3">
    <name type="scientific">Oceanobacillus caeni</name>
    <dbReference type="NCBI Taxonomy" id="405946"/>
    <lineage>
        <taxon>Bacteria</taxon>
        <taxon>Bacillati</taxon>
        <taxon>Bacillota</taxon>
        <taxon>Bacilli</taxon>
        <taxon>Bacillales</taxon>
        <taxon>Bacillaceae</taxon>
        <taxon>Oceanobacillus</taxon>
    </lineage>
</organism>
<dbReference type="Proteomes" id="UP000037854">
    <property type="component" value="Unassembled WGS sequence"/>
</dbReference>
<sequence>MFNLRGDAHKIYLHLRKTPHQIRETKYLKEIEEIRTFYQSIETDVLKLIHYRMIKEKNGSGMIPIFVTAIPWLLFLFSTHLENFLFQDGSMLWLFFSLIYLLFLVITVILHFRENAWAAFHIEIIQDIIKDRNEAGVTGG</sequence>
<proteinExistence type="predicted"/>
<dbReference type="RefSeq" id="WP_047186507.1">
    <property type="nucleotide sequence ID" value="NZ_JAHHXM010000035.1"/>
</dbReference>
<reference evidence="2 3" key="1">
    <citation type="submission" date="2015-07" db="EMBL/GenBank/DDBJ databases">
        <title>High-quality draft genome sequence of Oceanobacillus caeni HM6, a bacillus isolated from a human feces.</title>
        <authorList>
            <person name="Kumar J."/>
            <person name="Verma M.K."/>
            <person name="Pandey R."/>
            <person name="Bhambi M."/>
            <person name="Chauhan N."/>
        </authorList>
    </citation>
    <scope>NUCLEOTIDE SEQUENCE [LARGE SCALE GENOMIC DNA]</scope>
    <source>
        <strain evidence="2 3">HM6</strain>
    </source>
</reference>
<comment type="caution">
    <text evidence="2">The sequence shown here is derived from an EMBL/GenBank/DDBJ whole genome shotgun (WGS) entry which is preliminary data.</text>
</comment>
<evidence type="ECO:0000313" key="3">
    <source>
        <dbReference type="Proteomes" id="UP000037854"/>
    </source>
</evidence>
<evidence type="ECO:0000256" key="1">
    <source>
        <dbReference type="SAM" id="Phobius"/>
    </source>
</evidence>
<feature type="transmembrane region" description="Helical" evidence="1">
    <location>
        <begin position="91"/>
        <end position="112"/>
    </location>
</feature>
<evidence type="ECO:0000313" key="2">
    <source>
        <dbReference type="EMBL" id="KPH71340.1"/>
    </source>
</evidence>
<protein>
    <submittedName>
        <fullName evidence="2">Uncharacterized protein</fullName>
    </submittedName>
</protein>
<keyword evidence="1" id="KW-0812">Transmembrane</keyword>
<dbReference type="EMBL" id="LGTK01000078">
    <property type="protein sequence ID" value="KPH71340.1"/>
    <property type="molecule type" value="Genomic_DNA"/>
</dbReference>